<feature type="transmembrane region" description="Helical" evidence="11">
    <location>
        <begin position="163"/>
        <end position="182"/>
    </location>
</feature>
<comment type="subcellular location">
    <subcellularLocation>
        <location evidence="2">Membrane</location>
    </subcellularLocation>
</comment>
<sequence>MSLRTRLLLTTSTIVLVVVVTLSFGVSTVISRQLIHEVDSTLDARIEAIAATLHENQEIPPNGRRQRNPLSDALMPTRFDTVTQVIDPAGTVIIALGEVDLPITQQVINIANNPAGGSARFTTSIAGVKYRMLTIPLVNGGALQLAKDISEIEHAQQRIRMRLIATGLLGIFVAALAGWWVARRTAKPIQQLADAAEHIAVTQELNTTLDIHGDREIEQLAASFNTMLGALRLSSEQQKQLVQDASHELRTPLTSLRANTELLERDTLDAPTRDAILRDIRAEVDELTSLSSELAALASDQRLVEEPTSVDLVEVANEVANRSSRRTGRTVTVAANGPHEVTVRLGQLERALSNLVDNALKFCPVAIPVEIIVTNNRIDVVDHGPGISDADKPLVFDRFYRAAATRALPGSGLGLAIVKQFATDHEATTSVSDTPGGGATVTIAFV</sequence>
<dbReference type="InterPro" id="IPR004358">
    <property type="entry name" value="Sig_transdc_His_kin-like_C"/>
</dbReference>
<feature type="domain" description="Histidine kinase" evidence="12">
    <location>
        <begin position="244"/>
        <end position="446"/>
    </location>
</feature>
<evidence type="ECO:0000256" key="11">
    <source>
        <dbReference type="SAM" id="Phobius"/>
    </source>
</evidence>
<dbReference type="Gene3D" id="6.10.340.10">
    <property type="match status" value="1"/>
</dbReference>
<name>A0A6J7GKA0_9ZZZZ</name>
<dbReference type="Pfam" id="PF00512">
    <property type="entry name" value="HisKA"/>
    <property type="match status" value="1"/>
</dbReference>
<reference evidence="14" key="1">
    <citation type="submission" date="2020-05" db="EMBL/GenBank/DDBJ databases">
        <authorList>
            <person name="Chiriac C."/>
            <person name="Salcher M."/>
            <person name="Ghai R."/>
            <person name="Kavagutti S V."/>
        </authorList>
    </citation>
    <scope>NUCLEOTIDE SEQUENCE</scope>
</reference>
<dbReference type="GO" id="GO:0005886">
    <property type="term" value="C:plasma membrane"/>
    <property type="evidence" value="ECO:0007669"/>
    <property type="project" value="TreeGrafter"/>
</dbReference>
<evidence type="ECO:0000256" key="1">
    <source>
        <dbReference type="ARBA" id="ARBA00000085"/>
    </source>
</evidence>
<dbReference type="CDD" id="cd00075">
    <property type="entry name" value="HATPase"/>
    <property type="match status" value="1"/>
</dbReference>
<keyword evidence="7" id="KW-0418">Kinase</keyword>
<dbReference type="GO" id="GO:0000155">
    <property type="term" value="F:phosphorelay sensor kinase activity"/>
    <property type="evidence" value="ECO:0007669"/>
    <property type="project" value="InterPro"/>
</dbReference>
<dbReference type="InterPro" id="IPR003661">
    <property type="entry name" value="HisK_dim/P_dom"/>
</dbReference>
<protein>
    <recommendedName>
        <fullName evidence="3">histidine kinase</fullName>
        <ecNumber evidence="3">2.7.13.3</ecNumber>
    </recommendedName>
</protein>
<dbReference type="InterPro" id="IPR036097">
    <property type="entry name" value="HisK_dim/P_sf"/>
</dbReference>
<keyword evidence="10 11" id="KW-0472">Membrane</keyword>
<keyword evidence="9" id="KW-0902">Two-component regulatory system</keyword>
<dbReference type="PRINTS" id="PR00344">
    <property type="entry name" value="BCTRLSENSOR"/>
</dbReference>
<keyword evidence="5" id="KW-0808">Transferase</keyword>
<evidence type="ECO:0000259" key="13">
    <source>
        <dbReference type="PROSITE" id="PS50885"/>
    </source>
</evidence>
<comment type="catalytic activity">
    <reaction evidence="1">
        <text>ATP + protein L-histidine = ADP + protein N-phospho-L-histidine.</text>
        <dbReference type="EC" id="2.7.13.3"/>
    </reaction>
</comment>
<proteinExistence type="predicted"/>
<dbReference type="Gene3D" id="3.30.565.10">
    <property type="entry name" value="Histidine kinase-like ATPase, C-terminal domain"/>
    <property type="match status" value="1"/>
</dbReference>
<dbReference type="SMART" id="SM00387">
    <property type="entry name" value="HATPase_c"/>
    <property type="match status" value="1"/>
</dbReference>
<dbReference type="PANTHER" id="PTHR45436">
    <property type="entry name" value="SENSOR HISTIDINE KINASE YKOH"/>
    <property type="match status" value="1"/>
</dbReference>
<feature type="domain" description="HAMP" evidence="13">
    <location>
        <begin position="183"/>
        <end position="236"/>
    </location>
</feature>
<evidence type="ECO:0000259" key="12">
    <source>
        <dbReference type="PROSITE" id="PS50109"/>
    </source>
</evidence>
<dbReference type="InterPro" id="IPR003660">
    <property type="entry name" value="HAMP_dom"/>
</dbReference>
<evidence type="ECO:0000256" key="8">
    <source>
        <dbReference type="ARBA" id="ARBA00022989"/>
    </source>
</evidence>
<keyword evidence="4" id="KW-0597">Phosphoprotein</keyword>
<dbReference type="AlphaFoldDB" id="A0A6J7GKA0"/>
<dbReference type="CDD" id="cd00082">
    <property type="entry name" value="HisKA"/>
    <property type="match status" value="1"/>
</dbReference>
<dbReference type="InterPro" id="IPR003594">
    <property type="entry name" value="HATPase_dom"/>
</dbReference>
<dbReference type="SUPFAM" id="SSF55874">
    <property type="entry name" value="ATPase domain of HSP90 chaperone/DNA topoisomerase II/histidine kinase"/>
    <property type="match status" value="1"/>
</dbReference>
<dbReference type="CDD" id="cd06225">
    <property type="entry name" value="HAMP"/>
    <property type="match status" value="1"/>
</dbReference>
<dbReference type="Pfam" id="PF00672">
    <property type="entry name" value="HAMP"/>
    <property type="match status" value="1"/>
</dbReference>
<dbReference type="PANTHER" id="PTHR45436:SF5">
    <property type="entry name" value="SENSOR HISTIDINE KINASE TRCS"/>
    <property type="match status" value="1"/>
</dbReference>
<dbReference type="Gene3D" id="1.10.287.130">
    <property type="match status" value="1"/>
</dbReference>
<dbReference type="PROSITE" id="PS50109">
    <property type="entry name" value="HIS_KIN"/>
    <property type="match status" value="1"/>
</dbReference>
<gene>
    <name evidence="14" type="ORF">UFOPK3573_01071</name>
</gene>
<dbReference type="SUPFAM" id="SSF47384">
    <property type="entry name" value="Homodimeric domain of signal transducing histidine kinase"/>
    <property type="match status" value="1"/>
</dbReference>
<organism evidence="14">
    <name type="scientific">freshwater metagenome</name>
    <dbReference type="NCBI Taxonomy" id="449393"/>
    <lineage>
        <taxon>unclassified sequences</taxon>
        <taxon>metagenomes</taxon>
        <taxon>ecological metagenomes</taxon>
    </lineage>
</organism>
<evidence type="ECO:0000256" key="10">
    <source>
        <dbReference type="ARBA" id="ARBA00023136"/>
    </source>
</evidence>
<evidence type="ECO:0000256" key="3">
    <source>
        <dbReference type="ARBA" id="ARBA00012438"/>
    </source>
</evidence>
<evidence type="ECO:0000256" key="4">
    <source>
        <dbReference type="ARBA" id="ARBA00022553"/>
    </source>
</evidence>
<evidence type="ECO:0000256" key="2">
    <source>
        <dbReference type="ARBA" id="ARBA00004370"/>
    </source>
</evidence>
<dbReference type="InterPro" id="IPR036890">
    <property type="entry name" value="HATPase_C_sf"/>
</dbReference>
<dbReference type="Pfam" id="PF02518">
    <property type="entry name" value="HATPase_c"/>
    <property type="match status" value="1"/>
</dbReference>
<accession>A0A6J7GKA0</accession>
<dbReference type="EMBL" id="CAFBMJ010000101">
    <property type="protein sequence ID" value="CAB4908412.1"/>
    <property type="molecule type" value="Genomic_DNA"/>
</dbReference>
<dbReference type="InterPro" id="IPR005467">
    <property type="entry name" value="His_kinase_dom"/>
</dbReference>
<evidence type="ECO:0000256" key="6">
    <source>
        <dbReference type="ARBA" id="ARBA00022692"/>
    </source>
</evidence>
<dbReference type="SMART" id="SM00388">
    <property type="entry name" value="HisKA"/>
    <property type="match status" value="1"/>
</dbReference>
<evidence type="ECO:0000256" key="5">
    <source>
        <dbReference type="ARBA" id="ARBA00022679"/>
    </source>
</evidence>
<dbReference type="SUPFAM" id="SSF158472">
    <property type="entry name" value="HAMP domain-like"/>
    <property type="match status" value="1"/>
</dbReference>
<keyword evidence="8 11" id="KW-1133">Transmembrane helix</keyword>
<keyword evidence="6 11" id="KW-0812">Transmembrane</keyword>
<dbReference type="EC" id="2.7.13.3" evidence="3"/>
<dbReference type="SMART" id="SM00304">
    <property type="entry name" value="HAMP"/>
    <property type="match status" value="1"/>
</dbReference>
<dbReference type="PROSITE" id="PS50885">
    <property type="entry name" value="HAMP"/>
    <property type="match status" value="1"/>
</dbReference>
<evidence type="ECO:0000313" key="14">
    <source>
        <dbReference type="EMBL" id="CAB4908412.1"/>
    </source>
</evidence>
<evidence type="ECO:0000256" key="9">
    <source>
        <dbReference type="ARBA" id="ARBA00023012"/>
    </source>
</evidence>
<dbReference type="InterPro" id="IPR050428">
    <property type="entry name" value="TCS_sensor_his_kinase"/>
</dbReference>
<evidence type="ECO:0000256" key="7">
    <source>
        <dbReference type="ARBA" id="ARBA00022777"/>
    </source>
</evidence>